<dbReference type="EMBL" id="VSRR010124963">
    <property type="protein sequence ID" value="MPD00928.1"/>
    <property type="molecule type" value="Genomic_DNA"/>
</dbReference>
<organism evidence="1 2">
    <name type="scientific">Portunus trituberculatus</name>
    <name type="common">Swimming crab</name>
    <name type="synonym">Neptunus trituberculatus</name>
    <dbReference type="NCBI Taxonomy" id="210409"/>
    <lineage>
        <taxon>Eukaryota</taxon>
        <taxon>Metazoa</taxon>
        <taxon>Ecdysozoa</taxon>
        <taxon>Arthropoda</taxon>
        <taxon>Crustacea</taxon>
        <taxon>Multicrustacea</taxon>
        <taxon>Malacostraca</taxon>
        <taxon>Eumalacostraca</taxon>
        <taxon>Eucarida</taxon>
        <taxon>Decapoda</taxon>
        <taxon>Pleocyemata</taxon>
        <taxon>Brachyura</taxon>
        <taxon>Eubrachyura</taxon>
        <taxon>Portunoidea</taxon>
        <taxon>Portunidae</taxon>
        <taxon>Portuninae</taxon>
        <taxon>Portunus</taxon>
    </lineage>
</organism>
<gene>
    <name evidence="1" type="ORF">E2C01_096434</name>
</gene>
<dbReference type="AlphaFoldDB" id="A0A5B7K6I3"/>
<protein>
    <submittedName>
        <fullName evidence="1">Uncharacterized protein</fullName>
    </submittedName>
</protein>
<name>A0A5B7K6I3_PORTR</name>
<reference evidence="1 2" key="1">
    <citation type="submission" date="2019-05" db="EMBL/GenBank/DDBJ databases">
        <title>Another draft genome of Portunus trituberculatus and its Hox gene families provides insights of decapod evolution.</title>
        <authorList>
            <person name="Jeong J.-H."/>
            <person name="Song I."/>
            <person name="Kim S."/>
            <person name="Choi T."/>
            <person name="Kim D."/>
            <person name="Ryu S."/>
            <person name="Kim W."/>
        </authorList>
    </citation>
    <scope>NUCLEOTIDE SEQUENCE [LARGE SCALE GENOMIC DNA]</scope>
    <source>
        <tissue evidence="1">Muscle</tissue>
    </source>
</reference>
<dbReference type="Proteomes" id="UP000324222">
    <property type="component" value="Unassembled WGS sequence"/>
</dbReference>
<proteinExistence type="predicted"/>
<sequence length="175" mass="19021">MLQQQQHRPAPRRSHLLAWDSNPDHHSDRQDLVCVCVCVCVCAVLHVTGSLVTLRAAPNTDQHRQAVVSLASLHHWAHHAVCGNTTTATTLAVQGDPCVVRGAVGRGRLRCCVVRQAGAELASGGDKWRQWAIPCGAVALPAQHSLPRGGLLRHHILVPMNYARGEEKEWGARSP</sequence>
<evidence type="ECO:0000313" key="2">
    <source>
        <dbReference type="Proteomes" id="UP000324222"/>
    </source>
</evidence>
<evidence type="ECO:0000313" key="1">
    <source>
        <dbReference type="EMBL" id="MPD00928.1"/>
    </source>
</evidence>
<accession>A0A5B7K6I3</accession>
<keyword evidence="2" id="KW-1185">Reference proteome</keyword>
<comment type="caution">
    <text evidence="1">The sequence shown here is derived from an EMBL/GenBank/DDBJ whole genome shotgun (WGS) entry which is preliminary data.</text>
</comment>